<dbReference type="PANTHER" id="PTHR15665:SF1">
    <property type="entry name" value="PROTEIN ASTEROID HOMOLOG 1"/>
    <property type="match status" value="1"/>
</dbReference>
<dbReference type="OMA" id="GEADDWC"/>
<dbReference type="InterPro" id="IPR026832">
    <property type="entry name" value="Asteroid"/>
</dbReference>
<dbReference type="GeneID" id="8441938"/>
<sequence length="523" mass="58261">MSRRKLEAFTALSTQGFKPQSLRRSSLDIETHILFNKTATQTRLGSLPDNPFMVQTVIEDLKTRWTVNAIREIVPHVGDILPCSGPYVWENITEVVPGEADNYCADVAKRSGAAVLTGDSDLLVHDLGPDGSVIFFNSIESNGGSTNEPLRIRATEILPKQVAKKLGVRSIQRFAYELKRDPHLNRGKIVQAAKENVGGVENNAPYIAFLREYAPVEESTTLSKDIQEFDPKVLELYLQFTHLGYGAEDQSPVIYLPMLVENHSRRCAWRDGDELRALAFSVLNLSVSADQRKETVLEYSRRGARLSPIAINLFQEDELRKILSGLCGRLQSVFDNCGGPALLSWKVFALQEIFSERDVDSWPTRGHMRNFLGTGRCNATMSWDDIHLNAQIQSIFYSLRILRQFLEVSVSHHGFDLKGDSALILQLLRELPPLRILSHSISDVLTSGTIPTNSLQKAVGVLFSVKGQRQGPGKQFGMSDNDNGRIGDMQACSTPSAKTANIAKPPKRLKRTNNPYEMLGNID</sequence>
<evidence type="ECO:0000313" key="2">
    <source>
        <dbReference type="EMBL" id="EEP77718.1"/>
    </source>
</evidence>
<evidence type="ECO:0000259" key="1">
    <source>
        <dbReference type="Pfam" id="PF12813"/>
    </source>
</evidence>
<dbReference type="Proteomes" id="UP000002058">
    <property type="component" value="Unassembled WGS sequence"/>
</dbReference>
<reference evidence="3" key="1">
    <citation type="journal article" date="2009" name="Genome Res.">
        <title>Comparative genomic analyses of the human fungal pathogens Coccidioides and their relatives.</title>
        <authorList>
            <person name="Sharpton T.J."/>
            <person name="Stajich J.E."/>
            <person name="Rounsley S.D."/>
            <person name="Gardner M.J."/>
            <person name="Wortman J.R."/>
            <person name="Jordar V.S."/>
            <person name="Maiti R."/>
            <person name="Kodira C.D."/>
            <person name="Neafsey D.E."/>
            <person name="Zeng Q."/>
            <person name="Hung C.-Y."/>
            <person name="McMahan C."/>
            <person name="Muszewska A."/>
            <person name="Grynberg M."/>
            <person name="Mandel M.A."/>
            <person name="Kellner E.M."/>
            <person name="Barker B.M."/>
            <person name="Galgiani J.N."/>
            <person name="Orbach M.J."/>
            <person name="Kirkland T.N."/>
            <person name="Cole G.T."/>
            <person name="Henn M.R."/>
            <person name="Birren B.W."/>
            <person name="Taylor J.W."/>
        </authorList>
    </citation>
    <scope>NUCLEOTIDE SEQUENCE [LARGE SCALE GENOMIC DNA]</scope>
    <source>
        <strain evidence="3">UAMH 1704</strain>
    </source>
</reference>
<dbReference type="InParanoid" id="C4JGQ5"/>
<protein>
    <recommendedName>
        <fullName evidence="1">Asteroid domain-containing protein</fullName>
    </recommendedName>
</protein>
<name>C4JGQ5_UNCRE</name>
<feature type="domain" description="Asteroid" evidence="1">
    <location>
        <begin position="50"/>
        <end position="313"/>
    </location>
</feature>
<gene>
    <name evidence="2" type="ORF">UREG_02567</name>
</gene>
<dbReference type="KEGG" id="ure:UREG_02567"/>
<dbReference type="HOGENOM" id="CLU_016461_2_0_1"/>
<dbReference type="Pfam" id="PF12813">
    <property type="entry name" value="XPG_I_2"/>
    <property type="match status" value="1"/>
</dbReference>
<accession>C4JGQ5</accession>
<dbReference type="PANTHER" id="PTHR15665">
    <property type="entry name" value="ASTEROID PROTEIN"/>
    <property type="match status" value="1"/>
</dbReference>
<dbReference type="AlphaFoldDB" id="C4JGQ5"/>
<dbReference type="OrthoDB" id="5297549at2759"/>
<dbReference type="InterPro" id="IPR039436">
    <property type="entry name" value="Asteroid_dom"/>
</dbReference>
<keyword evidence="3" id="KW-1185">Reference proteome</keyword>
<organism evidence="2 3">
    <name type="scientific">Uncinocarpus reesii (strain UAMH 1704)</name>
    <dbReference type="NCBI Taxonomy" id="336963"/>
    <lineage>
        <taxon>Eukaryota</taxon>
        <taxon>Fungi</taxon>
        <taxon>Dikarya</taxon>
        <taxon>Ascomycota</taxon>
        <taxon>Pezizomycotina</taxon>
        <taxon>Eurotiomycetes</taxon>
        <taxon>Eurotiomycetidae</taxon>
        <taxon>Onygenales</taxon>
        <taxon>Onygenaceae</taxon>
        <taxon>Uncinocarpus</taxon>
    </lineage>
</organism>
<evidence type="ECO:0000313" key="3">
    <source>
        <dbReference type="Proteomes" id="UP000002058"/>
    </source>
</evidence>
<dbReference type="EMBL" id="CH476615">
    <property type="protein sequence ID" value="EEP77718.1"/>
    <property type="molecule type" value="Genomic_DNA"/>
</dbReference>
<dbReference type="eggNOG" id="ENOG502S2DC">
    <property type="taxonomic scope" value="Eukaryota"/>
</dbReference>
<dbReference type="VEuPathDB" id="FungiDB:UREG_02567"/>
<dbReference type="STRING" id="336963.C4JGQ5"/>
<dbReference type="RefSeq" id="XP_002543051.1">
    <property type="nucleotide sequence ID" value="XM_002543005.1"/>
</dbReference>
<proteinExistence type="predicted"/>